<dbReference type="Proteomes" id="UP000788153">
    <property type="component" value="Unassembled WGS sequence"/>
</dbReference>
<sequence length="351" mass="40242">MGAGKGSGKRQPSNLYQRDGVFYARITVNGREQRKSLKTTSRREAERRLKAFLAERSPYFGTTRHTFAEALQLWMDAGQWKPKTRVGYAKLLNSAGGIIEHFGSLYWDEVDRGELSRFIQQRRERKSGVATINRYLSVLSSISNHVKDLEGWPDINAVSLLPKKARKEFRLRYVRPPFGDIEAFFSRAPGTFGDLARVALLTGARKDELVQLRWDQVRDGRISFTDTKNRTPRTVQLLPLARLLVEKQPRLPGSQYVFNTRNGGPYKRATEMWREIVIRAQSMAQRDGRTITAMTFHDLRHEYAIRYLESGGSIYILQKALGHGSIRQTEQYLDYLTPETQEAAKRGSAQI</sequence>
<gene>
    <name evidence="8" type="ORF">FHT01_002330</name>
</gene>
<dbReference type="InterPro" id="IPR002104">
    <property type="entry name" value="Integrase_catalytic"/>
</dbReference>
<protein>
    <submittedName>
        <fullName evidence="8">Integrase/recombinase XerD</fullName>
    </submittedName>
</protein>
<dbReference type="RefSeq" id="WP_166745494.1">
    <property type="nucleotide sequence ID" value="NZ_JAASQP010000001.1"/>
</dbReference>
<dbReference type="EMBL" id="JAASQP010000001">
    <property type="protein sequence ID" value="NIJ24788.1"/>
    <property type="molecule type" value="Genomic_DNA"/>
</dbReference>
<evidence type="ECO:0000256" key="1">
    <source>
        <dbReference type="ARBA" id="ARBA00008857"/>
    </source>
</evidence>
<dbReference type="InterPro" id="IPR050090">
    <property type="entry name" value="Tyrosine_recombinase_XerCD"/>
</dbReference>
<dbReference type="Pfam" id="PF00589">
    <property type="entry name" value="Phage_integrase"/>
    <property type="match status" value="1"/>
</dbReference>
<keyword evidence="3 5" id="KW-0238">DNA-binding</keyword>
<evidence type="ECO:0000256" key="4">
    <source>
        <dbReference type="ARBA" id="ARBA00023172"/>
    </source>
</evidence>
<evidence type="ECO:0000259" key="7">
    <source>
        <dbReference type="PROSITE" id="PS51900"/>
    </source>
</evidence>
<accession>A0ABX0U2I7</accession>
<name>A0ABX0U2I7_9SPHN</name>
<evidence type="ECO:0000256" key="2">
    <source>
        <dbReference type="ARBA" id="ARBA00022908"/>
    </source>
</evidence>
<evidence type="ECO:0000256" key="5">
    <source>
        <dbReference type="PROSITE-ProRule" id="PRU01248"/>
    </source>
</evidence>
<keyword evidence="2" id="KW-0229">DNA integration</keyword>
<evidence type="ECO:0000313" key="8">
    <source>
        <dbReference type="EMBL" id="NIJ24788.1"/>
    </source>
</evidence>
<dbReference type="InterPro" id="IPR011010">
    <property type="entry name" value="DNA_brk_join_enz"/>
</dbReference>
<dbReference type="InterPro" id="IPR013762">
    <property type="entry name" value="Integrase-like_cat_sf"/>
</dbReference>
<dbReference type="PANTHER" id="PTHR30349">
    <property type="entry name" value="PHAGE INTEGRASE-RELATED"/>
    <property type="match status" value="1"/>
</dbReference>
<evidence type="ECO:0000313" key="9">
    <source>
        <dbReference type="Proteomes" id="UP000788153"/>
    </source>
</evidence>
<dbReference type="InterPro" id="IPR044068">
    <property type="entry name" value="CB"/>
</dbReference>
<evidence type="ECO:0000259" key="6">
    <source>
        <dbReference type="PROSITE" id="PS51898"/>
    </source>
</evidence>
<dbReference type="PROSITE" id="PS51900">
    <property type="entry name" value="CB"/>
    <property type="match status" value="1"/>
</dbReference>
<dbReference type="PROSITE" id="PS51898">
    <property type="entry name" value="TYR_RECOMBINASE"/>
    <property type="match status" value="1"/>
</dbReference>
<comment type="caution">
    <text evidence="8">The sequence shown here is derived from an EMBL/GenBank/DDBJ whole genome shotgun (WGS) entry which is preliminary data.</text>
</comment>
<dbReference type="Gene3D" id="1.10.443.10">
    <property type="entry name" value="Intergrase catalytic core"/>
    <property type="match status" value="1"/>
</dbReference>
<evidence type="ECO:0000256" key="3">
    <source>
        <dbReference type="ARBA" id="ARBA00023125"/>
    </source>
</evidence>
<feature type="domain" description="Tyr recombinase" evidence="6">
    <location>
        <begin position="170"/>
        <end position="346"/>
    </location>
</feature>
<keyword evidence="4" id="KW-0233">DNA recombination</keyword>
<keyword evidence="9" id="KW-1185">Reference proteome</keyword>
<organism evidence="8 9">
    <name type="scientific">Sphingomonas japonica</name>
    <dbReference type="NCBI Taxonomy" id="511662"/>
    <lineage>
        <taxon>Bacteria</taxon>
        <taxon>Pseudomonadati</taxon>
        <taxon>Pseudomonadota</taxon>
        <taxon>Alphaproteobacteria</taxon>
        <taxon>Sphingomonadales</taxon>
        <taxon>Sphingomonadaceae</taxon>
        <taxon>Sphingomonas</taxon>
    </lineage>
</organism>
<feature type="domain" description="Core-binding (CB)" evidence="7">
    <location>
        <begin position="65"/>
        <end position="147"/>
    </location>
</feature>
<proteinExistence type="inferred from homology"/>
<reference evidence="8 9" key="1">
    <citation type="submission" date="2020-03" db="EMBL/GenBank/DDBJ databases">
        <title>Genomic Encyclopedia of Type Strains, Phase IV (KMG-IV): sequencing the most valuable type-strain genomes for metagenomic binning, comparative biology and taxonomic classification.</title>
        <authorList>
            <person name="Goeker M."/>
        </authorList>
    </citation>
    <scope>NUCLEOTIDE SEQUENCE [LARGE SCALE GENOMIC DNA]</scope>
    <source>
        <strain evidence="8 9">DSM 22753</strain>
    </source>
</reference>
<dbReference type="CDD" id="cd00796">
    <property type="entry name" value="INT_Rci_Hp1_C"/>
    <property type="match status" value="1"/>
</dbReference>
<comment type="similarity">
    <text evidence="1">Belongs to the 'phage' integrase family.</text>
</comment>
<dbReference type="SUPFAM" id="SSF56349">
    <property type="entry name" value="DNA breaking-rejoining enzymes"/>
    <property type="match status" value="1"/>
</dbReference>
<dbReference type="PANTHER" id="PTHR30349:SF64">
    <property type="entry name" value="PROPHAGE INTEGRASE INTD-RELATED"/>
    <property type="match status" value="1"/>
</dbReference>
<dbReference type="Gene3D" id="1.10.150.130">
    <property type="match status" value="1"/>
</dbReference>
<dbReference type="InterPro" id="IPR010998">
    <property type="entry name" value="Integrase_recombinase_N"/>
</dbReference>